<feature type="compositionally biased region" description="Basic residues" evidence="1">
    <location>
        <begin position="103"/>
        <end position="118"/>
    </location>
</feature>
<reference evidence="2 3" key="1">
    <citation type="submission" date="2024-01" db="EMBL/GenBank/DDBJ databases">
        <title>Comparative genomics of Cryptococcus and Kwoniella reveals pathogenesis evolution and contrasting modes of karyotype evolution via chromosome fusion or intercentromeric recombination.</title>
        <authorList>
            <person name="Coelho M.A."/>
            <person name="David-Palma M."/>
            <person name="Shea T."/>
            <person name="Bowers K."/>
            <person name="McGinley-Smith S."/>
            <person name="Mohammad A.W."/>
            <person name="Gnirke A."/>
            <person name="Yurkov A.M."/>
            <person name="Nowrousian M."/>
            <person name="Sun S."/>
            <person name="Cuomo C.A."/>
            <person name="Heitman J."/>
        </authorList>
    </citation>
    <scope>NUCLEOTIDE SEQUENCE [LARGE SCALE GENOMIC DNA]</scope>
    <source>
        <strain evidence="2">CBS 11374</strain>
    </source>
</reference>
<evidence type="ECO:0000313" key="3">
    <source>
        <dbReference type="Proteomes" id="UP001329825"/>
    </source>
</evidence>
<dbReference type="Proteomes" id="UP001329825">
    <property type="component" value="Chromosome 2"/>
</dbReference>
<dbReference type="GeneID" id="87953671"/>
<name>A0ABZ1CTD2_9TREE</name>
<feature type="compositionally biased region" description="Polar residues" evidence="1">
    <location>
        <begin position="206"/>
        <end position="215"/>
    </location>
</feature>
<keyword evidence="3" id="KW-1185">Reference proteome</keyword>
<feature type="region of interest" description="Disordered" evidence="1">
    <location>
        <begin position="94"/>
        <end position="146"/>
    </location>
</feature>
<evidence type="ECO:0000256" key="1">
    <source>
        <dbReference type="SAM" id="MobiDB-lite"/>
    </source>
</evidence>
<evidence type="ECO:0000313" key="2">
    <source>
        <dbReference type="EMBL" id="WRT64607.1"/>
    </source>
</evidence>
<feature type="region of interest" description="Disordered" evidence="1">
    <location>
        <begin position="204"/>
        <end position="224"/>
    </location>
</feature>
<proteinExistence type="predicted"/>
<accession>A0ABZ1CTD2</accession>
<organism evidence="2 3">
    <name type="scientific">Kwoniella shivajii</name>
    <dbReference type="NCBI Taxonomy" id="564305"/>
    <lineage>
        <taxon>Eukaryota</taxon>
        <taxon>Fungi</taxon>
        <taxon>Dikarya</taxon>
        <taxon>Basidiomycota</taxon>
        <taxon>Agaricomycotina</taxon>
        <taxon>Tremellomycetes</taxon>
        <taxon>Tremellales</taxon>
        <taxon>Cryptococcaceae</taxon>
        <taxon>Kwoniella</taxon>
    </lineage>
</organism>
<dbReference type="RefSeq" id="XP_062789347.1">
    <property type="nucleotide sequence ID" value="XM_062933296.1"/>
</dbReference>
<protein>
    <submittedName>
        <fullName evidence="2">Uncharacterized protein</fullName>
    </submittedName>
</protein>
<gene>
    <name evidence="2" type="ORF">IL334_001540</name>
</gene>
<dbReference type="EMBL" id="CP141882">
    <property type="protein sequence ID" value="WRT64607.1"/>
    <property type="molecule type" value="Genomic_DNA"/>
</dbReference>
<sequence length="265" mass="29488">MSGIWSHLTCPPQPPFPVRISDDVFLPVPSPTSLRTSFSEPSLNFELKGLKVLTTEDGDKDVVKVSETKMKRRSTLLMTPGEVHKLRTLSFVPSQIAPTGSSTKKRSAVPKTPQPRRRVASDMSTPSTCSRYSSDSDDTEYDTCSSSVSTPCSKGKEYISSHDASSPCPMQSSSEMLSDTFVSKERCIEGLPIRNSSDKFSYWRSPRSTAQNGSSPFHEKNDNVKRRRISQIEWEGMPCPEELVSPRTKQRISELGHGLTWTSFS</sequence>